<dbReference type="UniPathway" id="UPA00193"/>
<dbReference type="InterPro" id="IPR015424">
    <property type="entry name" value="PyrdxlP-dep_Trfase"/>
</dbReference>
<dbReference type="HAMAP" id="MF_00051">
    <property type="entry name" value="SHMT"/>
    <property type="match status" value="1"/>
</dbReference>
<comment type="function">
    <text evidence="12">Catalyzes the reversible interconversion of serine and glycine with tetrahydrofolate (THF) serving as the one-carbon carrier. This reaction serves as the major source of one-carbon groups required for the biosynthesis of purines, thymidylate, methionine, and other important biomolecules. Also exhibits THF-independent aldolase activity toward beta-hydroxyamino acids, producing glycine and aldehydes, via a retro-aldol mechanism.</text>
</comment>
<keyword evidence="6 12" id="KW-0554">One-carbon metabolism</keyword>
<dbReference type="GO" id="GO:0019264">
    <property type="term" value="P:glycine biosynthetic process from serine"/>
    <property type="evidence" value="ECO:0007669"/>
    <property type="project" value="UniProtKB-UniRule"/>
</dbReference>
<sequence>MNIENHSRTITAMSALPDALIASAIAAEEERQQNGLELIASENIASRAVRLAQASVFTDKYAEGYPGRRYYGGCGPSDIIERAAVERLCRLFDAGWANVQPHSGVNANLAVFFALLQPGDTILGLDLACGGHLTHGAPVTVSGRWFNAVTYKVRREDELIDYDELERVARKERPKLIVVGGSAYARRIDFARARAIADETGAYLMADIAHYAGLVAAGVYPNPVPHAHIVTSTTHKTLRGPRGGVIMGMDPEIGRRIDKAVFPGVQGGPLMHVIAAKAVAFEEALQPEFRHYAAAVRDNAQALAQTLSDGGLRLVTGGTDCHLLLVDLSPFDIDGRAAADILEQVGLTINKNTIPFDARPPMAPSGIRLGTPSATSRGLDQRDFREVGGTILSVLSALRAADGRVDDVAPAVLDAARDVVSRLTIAHPILR</sequence>
<dbReference type="InterPro" id="IPR019798">
    <property type="entry name" value="Ser_HO-MeTrfase_PLP_BS"/>
</dbReference>
<dbReference type="UniPathway" id="UPA00288">
    <property type="reaction ID" value="UER01023"/>
</dbReference>
<gene>
    <name evidence="12 15" type="primary">glyA</name>
    <name evidence="15" type="ORF">NA8A_02675</name>
</gene>
<dbReference type="PANTHER" id="PTHR11680">
    <property type="entry name" value="SERINE HYDROXYMETHYLTRANSFERASE"/>
    <property type="match status" value="1"/>
</dbReference>
<comment type="similarity">
    <text evidence="3 12">Belongs to the SHMT family.</text>
</comment>
<dbReference type="EC" id="2.1.2.1" evidence="12"/>
<evidence type="ECO:0000313" key="16">
    <source>
        <dbReference type="Proteomes" id="UP000007374"/>
    </source>
</evidence>
<comment type="catalytic activity">
    <reaction evidence="12">
        <text>(6R)-5,10-methylene-5,6,7,8-tetrahydrofolate + glycine + H2O = (6S)-5,6,7,8-tetrahydrofolate + L-serine</text>
        <dbReference type="Rhea" id="RHEA:15481"/>
        <dbReference type="ChEBI" id="CHEBI:15377"/>
        <dbReference type="ChEBI" id="CHEBI:15636"/>
        <dbReference type="ChEBI" id="CHEBI:33384"/>
        <dbReference type="ChEBI" id="CHEBI:57305"/>
        <dbReference type="ChEBI" id="CHEBI:57453"/>
        <dbReference type="EC" id="2.1.2.1"/>
    </reaction>
</comment>
<evidence type="ECO:0000256" key="10">
    <source>
        <dbReference type="ARBA" id="ARBA00051216"/>
    </source>
</evidence>
<evidence type="ECO:0000259" key="14">
    <source>
        <dbReference type="Pfam" id="PF00464"/>
    </source>
</evidence>
<keyword evidence="9 12" id="KW-0663">Pyridoxal phosphate</keyword>
<feature type="domain" description="Serine hydroxymethyltransferase-like" evidence="14">
    <location>
        <begin position="18"/>
        <end position="390"/>
    </location>
</feature>
<evidence type="ECO:0000256" key="13">
    <source>
        <dbReference type="PIRSR" id="PIRSR000412-50"/>
    </source>
</evidence>
<evidence type="ECO:0000256" key="2">
    <source>
        <dbReference type="ARBA" id="ARBA00004496"/>
    </source>
</evidence>
<evidence type="ECO:0000256" key="8">
    <source>
        <dbReference type="ARBA" id="ARBA00022679"/>
    </source>
</evidence>
<protein>
    <recommendedName>
        <fullName evidence="12">Serine hydroxymethyltransferase</fullName>
        <shortName evidence="12">SHMT</shortName>
        <shortName evidence="12">Serine methylase</shortName>
        <ecNumber evidence="12">2.1.2.1</ecNumber>
    </recommendedName>
</protein>
<evidence type="ECO:0000256" key="4">
    <source>
        <dbReference type="ARBA" id="ARBA00011738"/>
    </source>
</evidence>
<dbReference type="GO" id="GO:0032259">
    <property type="term" value="P:methylation"/>
    <property type="evidence" value="ECO:0007669"/>
    <property type="project" value="UniProtKB-KW"/>
</dbReference>
<dbReference type="InterPro" id="IPR015422">
    <property type="entry name" value="PyrdxlP-dep_Trfase_small"/>
</dbReference>
<dbReference type="FunFam" id="3.40.640.10:FF:000001">
    <property type="entry name" value="Serine hydroxymethyltransferase"/>
    <property type="match status" value="1"/>
</dbReference>
<evidence type="ECO:0000256" key="5">
    <source>
        <dbReference type="ARBA" id="ARBA00022490"/>
    </source>
</evidence>
<feature type="binding site" evidence="12">
    <location>
        <position position="127"/>
    </location>
    <ligand>
        <name>(6S)-5,6,7,8-tetrahydrofolate</name>
        <dbReference type="ChEBI" id="CHEBI:57453"/>
    </ligand>
</feature>
<evidence type="ECO:0000313" key="15">
    <source>
        <dbReference type="EMBL" id="EKF43681.1"/>
    </source>
</evidence>
<dbReference type="InterPro" id="IPR015421">
    <property type="entry name" value="PyrdxlP-dep_Trfase_major"/>
</dbReference>
<dbReference type="eggNOG" id="COG0112">
    <property type="taxonomic scope" value="Bacteria"/>
</dbReference>
<dbReference type="Gene3D" id="3.40.640.10">
    <property type="entry name" value="Type I PLP-dependent aspartate aminotransferase-like (Major domain)"/>
    <property type="match status" value="1"/>
</dbReference>
<dbReference type="STRING" id="721133.SAMN05216176_11621"/>
<dbReference type="EMBL" id="AMSI01000002">
    <property type="protein sequence ID" value="EKF43681.1"/>
    <property type="molecule type" value="Genomic_DNA"/>
</dbReference>
<comment type="subunit">
    <text evidence="4 12">Homodimer.</text>
</comment>
<comment type="subcellular location">
    <subcellularLocation>
        <location evidence="2 12">Cytoplasm</location>
    </subcellularLocation>
</comment>
<name>K2P906_9HYPH</name>
<dbReference type="RefSeq" id="WP_009449463.1">
    <property type="nucleotide sequence ID" value="NZ_AMSI01000002.1"/>
</dbReference>
<evidence type="ECO:0000256" key="12">
    <source>
        <dbReference type="HAMAP-Rule" id="MF_00051"/>
    </source>
</evidence>
<dbReference type="GO" id="GO:0004372">
    <property type="term" value="F:glycine hydroxymethyltransferase activity"/>
    <property type="evidence" value="ECO:0007669"/>
    <property type="project" value="UniProtKB-UniRule"/>
</dbReference>
<dbReference type="SUPFAM" id="SSF53383">
    <property type="entry name" value="PLP-dependent transferases"/>
    <property type="match status" value="1"/>
</dbReference>
<keyword evidence="16" id="KW-1185">Reference proteome</keyword>
<keyword evidence="8 12" id="KW-0808">Transferase</keyword>
<dbReference type="PIRSF" id="PIRSF000412">
    <property type="entry name" value="SHMT"/>
    <property type="match status" value="1"/>
</dbReference>
<evidence type="ECO:0000256" key="7">
    <source>
        <dbReference type="ARBA" id="ARBA00022605"/>
    </source>
</evidence>
<dbReference type="NCBIfam" id="NF000586">
    <property type="entry name" value="PRK00011.1"/>
    <property type="match status" value="1"/>
</dbReference>
<dbReference type="OrthoDB" id="9803846at2"/>
<reference evidence="15 16" key="1">
    <citation type="journal article" date="2012" name="J. Bacteriol.">
        <title>Genome Sequence of Nitratireductor indicus Type Strain C115.</title>
        <authorList>
            <person name="Lai Q."/>
            <person name="Li G."/>
            <person name="Yu Z."/>
            <person name="Shao Z."/>
        </authorList>
    </citation>
    <scope>NUCLEOTIDE SEQUENCE [LARGE SCALE GENOMIC DNA]</scope>
    <source>
        <strain evidence="15 16">C115</strain>
    </source>
</reference>
<comment type="pathway">
    <text evidence="12">One-carbon metabolism; tetrahydrofolate interconversion.</text>
</comment>
<dbReference type="GO" id="GO:0035999">
    <property type="term" value="P:tetrahydrofolate interconversion"/>
    <property type="evidence" value="ECO:0007669"/>
    <property type="project" value="UniProtKB-UniRule"/>
</dbReference>
<feature type="site" description="Plays an important role in substrate specificity" evidence="12">
    <location>
        <position position="235"/>
    </location>
</feature>
<comment type="pathway">
    <text evidence="12">Amino-acid biosynthesis; glycine biosynthesis; glycine from L-serine: step 1/1.</text>
</comment>
<accession>K2P906</accession>
<proteinExistence type="inferred from homology"/>
<dbReference type="Proteomes" id="UP000007374">
    <property type="component" value="Unassembled WGS sequence"/>
</dbReference>
<dbReference type="GO" id="GO:0050413">
    <property type="term" value="F:D-alanine 2-hydroxymethyltransferase activity"/>
    <property type="evidence" value="ECO:0007669"/>
    <property type="project" value="UniProtKB-EC"/>
</dbReference>
<dbReference type="InterPro" id="IPR001085">
    <property type="entry name" value="Ser_HO-MeTrfase"/>
</dbReference>
<dbReference type="InterPro" id="IPR039429">
    <property type="entry name" value="SHMT-like_dom"/>
</dbReference>
<dbReference type="PATRIC" id="fig|1231190.3.peg.564"/>
<feature type="modified residue" description="N6-(pyridoxal phosphate)lysine" evidence="12 13">
    <location>
        <position position="236"/>
    </location>
</feature>
<evidence type="ECO:0000256" key="6">
    <source>
        <dbReference type="ARBA" id="ARBA00022563"/>
    </source>
</evidence>
<dbReference type="Gene3D" id="3.90.1150.10">
    <property type="entry name" value="Aspartate Aminotransferase, domain 1"/>
    <property type="match status" value="1"/>
</dbReference>
<keyword evidence="15" id="KW-0489">Methyltransferase</keyword>
<organism evidence="15 16">
    <name type="scientific">Nitratireductor indicus C115</name>
    <dbReference type="NCBI Taxonomy" id="1231190"/>
    <lineage>
        <taxon>Bacteria</taxon>
        <taxon>Pseudomonadati</taxon>
        <taxon>Pseudomonadota</taxon>
        <taxon>Alphaproteobacteria</taxon>
        <taxon>Hyphomicrobiales</taxon>
        <taxon>Phyllobacteriaceae</taxon>
        <taxon>Nitratireductor</taxon>
    </lineage>
</organism>
<dbReference type="AlphaFoldDB" id="K2P906"/>
<dbReference type="PANTHER" id="PTHR11680:SF50">
    <property type="entry name" value="SERINE HYDROXYMETHYLTRANSFERASE"/>
    <property type="match status" value="1"/>
</dbReference>
<comment type="caution">
    <text evidence="15">The sequence shown here is derived from an EMBL/GenBank/DDBJ whole genome shotgun (WGS) entry which is preliminary data.</text>
</comment>
<dbReference type="Pfam" id="PF00464">
    <property type="entry name" value="SHMT"/>
    <property type="match status" value="1"/>
</dbReference>
<feature type="binding site" evidence="12">
    <location>
        <begin position="131"/>
        <end position="133"/>
    </location>
    <ligand>
        <name>(6S)-5,6,7,8-tetrahydrofolate</name>
        <dbReference type="ChEBI" id="CHEBI:57453"/>
    </ligand>
</feature>
<dbReference type="GO" id="GO:0030170">
    <property type="term" value="F:pyridoxal phosphate binding"/>
    <property type="evidence" value="ECO:0007669"/>
    <property type="project" value="UniProtKB-UniRule"/>
</dbReference>
<evidence type="ECO:0000256" key="3">
    <source>
        <dbReference type="ARBA" id="ARBA00006376"/>
    </source>
</evidence>
<comment type="cofactor">
    <cofactor evidence="1 12 13">
        <name>pyridoxal 5'-phosphate</name>
        <dbReference type="ChEBI" id="CHEBI:597326"/>
    </cofactor>
</comment>
<dbReference type="CDD" id="cd00378">
    <property type="entry name" value="SHMT"/>
    <property type="match status" value="1"/>
</dbReference>
<dbReference type="PROSITE" id="PS00096">
    <property type="entry name" value="SHMT"/>
    <property type="match status" value="1"/>
</dbReference>
<keyword evidence="5 12" id="KW-0963">Cytoplasm</keyword>
<dbReference type="InterPro" id="IPR049943">
    <property type="entry name" value="Ser_HO-MeTrfase-like"/>
</dbReference>
<dbReference type="GO" id="GO:0005829">
    <property type="term" value="C:cytosol"/>
    <property type="evidence" value="ECO:0007669"/>
    <property type="project" value="TreeGrafter"/>
</dbReference>
<evidence type="ECO:0000256" key="1">
    <source>
        <dbReference type="ARBA" id="ARBA00001933"/>
    </source>
</evidence>
<comment type="catalytic activity">
    <reaction evidence="10">
        <text>(6R)-5,10-methylene-5,6,7,8-tetrahydrofolate + D-alanine + H2O = 2-methylserine + (6S)-5,6,7,8-tetrahydrofolate</text>
        <dbReference type="Rhea" id="RHEA:10064"/>
        <dbReference type="ChEBI" id="CHEBI:15377"/>
        <dbReference type="ChEBI" id="CHEBI:15636"/>
        <dbReference type="ChEBI" id="CHEBI:57416"/>
        <dbReference type="ChEBI" id="CHEBI:57453"/>
        <dbReference type="ChEBI" id="CHEBI:58275"/>
        <dbReference type="EC" id="2.1.2.7"/>
    </reaction>
</comment>
<evidence type="ECO:0000256" key="11">
    <source>
        <dbReference type="ARBA" id="ARBA00057572"/>
    </source>
</evidence>
<keyword evidence="7 12" id="KW-0028">Amino-acid biosynthesis</keyword>
<comment type="caution">
    <text evidence="12">Lacks conserved residue(s) required for the propagation of feature annotation.</text>
</comment>
<evidence type="ECO:0000256" key="9">
    <source>
        <dbReference type="ARBA" id="ARBA00022898"/>
    </source>
</evidence>
<dbReference type="GO" id="GO:0008168">
    <property type="term" value="F:methyltransferase activity"/>
    <property type="evidence" value="ECO:0007669"/>
    <property type="project" value="UniProtKB-KW"/>
</dbReference>
<comment type="function">
    <text evidence="11">Catalyzes the reversible interconversion of alpha-methyl-L-serine to D-alanine with tetrahydrofolate (THF) serving as the one-carbon carrier. Cannot use alpha-methyl-D-serine, L-serine, D-serine or L-alanine.</text>
</comment>